<gene>
    <name evidence="2" type="ORF">F2Q70_00029367</name>
</gene>
<organism evidence="2">
    <name type="scientific">Brassica cretica</name>
    <name type="common">Mustard</name>
    <dbReference type="NCBI Taxonomy" id="69181"/>
    <lineage>
        <taxon>Eukaryota</taxon>
        <taxon>Viridiplantae</taxon>
        <taxon>Streptophyta</taxon>
        <taxon>Embryophyta</taxon>
        <taxon>Tracheophyta</taxon>
        <taxon>Spermatophyta</taxon>
        <taxon>Magnoliopsida</taxon>
        <taxon>eudicotyledons</taxon>
        <taxon>Gunneridae</taxon>
        <taxon>Pentapetalae</taxon>
        <taxon>rosids</taxon>
        <taxon>malvids</taxon>
        <taxon>Brassicales</taxon>
        <taxon>Brassicaceae</taxon>
        <taxon>Brassiceae</taxon>
        <taxon>Brassica</taxon>
    </lineage>
</organism>
<dbReference type="EMBL" id="QGKY02002305">
    <property type="protein sequence ID" value="KAF2531033.1"/>
    <property type="molecule type" value="Genomic_DNA"/>
</dbReference>
<dbReference type="PANTHER" id="PTHR35477:SF5">
    <property type="entry name" value="SRP40 C-TERMINAL DOMAIN-CONTAINING PROTEIN"/>
    <property type="match status" value="1"/>
</dbReference>
<reference evidence="2" key="1">
    <citation type="submission" date="2019-12" db="EMBL/GenBank/DDBJ databases">
        <title>Genome sequencing and annotation of Brassica cretica.</title>
        <authorList>
            <person name="Studholme D.J."/>
            <person name="Sarris P.F."/>
        </authorList>
    </citation>
    <scope>NUCLEOTIDE SEQUENCE</scope>
    <source>
        <strain evidence="2">PFS-102/07</strain>
        <tissue evidence="2">Leaf</tissue>
    </source>
</reference>
<sequence length="480" mass="52189">MATTNACDADTLLPPRKRLLAGFKKQSSNGSSSTSYSDGSSSASTDVQTHLDNLLSSQLNDDNHGRSPEELAQASKATAALAAKIAKAARAAANEKAFIASKAVAAAKSALELFASFPAETVKERSPRKNKQKKHVPVHVLYSKGVADEDLARRLNRAIDNSPRVLTGHRNKKQKSVASTMYDGHDVAGVVDSDTSTDDEIDRTRVNKKVLLCDDSGLKEKTGEGSRSSLGKIRGRVKLKKLALSKCASKDQENGIITKSPLAGSVDPLAQQEGSNGGVGQNLLQVLTQNRQSNCSRELPKSLENYRNSIFLSLLSLSRFEVGLMCSGCVEMRGSRGLFIGISNQSEISRVAARVLLRMAPDACAATPRAPHGWLHDLLTCKVTPRPLPVWMHDLAPCKETPRPPHFWPHGLVACIATPRAWPIHLVLHVSSFMYSLHVLQHLMLPLTHTLLGACHHVLNTHTSSHLELLGPFVRFRPFR</sequence>
<evidence type="ECO:0000313" key="2">
    <source>
        <dbReference type="EMBL" id="KAF2531033.1"/>
    </source>
</evidence>
<feature type="region of interest" description="Disordered" evidence="1">
    <location>
        <begin position="20"/>
        <end position="47"/>
    </location>
</feature>
<name>A0A8S9FC94_BRACR</name>
<proteinExistence type="predicted"/>
<evidence type="ECO:0000256" key="1">
    <source>
        <dbReference type="SAM" id="MobiDB-lite"/>
    </source>
</evidence>
<comment type="caution">
    <text evidence="2">The sequence shown here is derived from an EMBL/GenBank/DDBJ whole genome shotgun (WGS) entry which is preliminary data.</text>
</comment>
<accession>A0A8S9FC94</accession>
<protein>
    <submittedName>
        <fullName evidence="2">Uncharacterized protein</fullName>
    </submittedName>
</protein>
<feature type="compositionally biased region" description="Low complexity" evidence="1">
    <location>
        <begin position="27"/>
        <end position="47"/>
    </location>
</feature>
<dbReference type="PANTHER" id="PTHR35477">
    <property type="entry name" value="OS06G0728500 PROTEIN"/>
    <property type="match status" value="1"/>
</dbReference>
<dbReference type="AlphaFoldDB" id="A0A8S9FC94"/>